<dbReference type="Gene3D" id="3.40.50.150">
    <property type="entry name" value="Vaccinia Virus protein VP39"/>
    <property type="match status" value="1"/>
</dbReference>
<feature type="domain" description="Methyltransferase" evidence="1">
    <location>
        <begin position="134"/>
        <end position="225"/>
    </location>
</feature>
<keyword evidence="3" id="KW-1185">Reference proteome</keyword>
<dbReference type="EMBL" id="CP054020">
    <property type="protein sequence ID" value="QKI89100.1"/>
    <property type="molecule type" value="Genomic_DNA"/>
</dbReference>
<evidence type="ECO:0000259" key="1">
    <source>
        <dbReference type="Pfam" id="PF13649"/>
    </source>
</evidence>
<keyword evidence="2" id="KW-0489">Methyltransferase</keyword>
<dbReference type="InterPro" id="IPR029063">
    <property type="entry name" value="SAM-dependent_MTases_sf"/>
</dbReference>
<reference evidence="2 3" key="1">
    <citation type="submission" date="2020-05" db="EMBL/GenBank/DDBJ databases">
        <title>Thiomicrorhabdus sediminis sp.nov. and Thiomicrorhabdus xiamenensis sp.nov., novel sulfur-oxidizing bacteria isolated from coastal sediment.</title>
        <authorList>
            <person name="Liu X."/>
        </authorList>
    </citation>
    <scope>NUCLEOTIDE SEQUENCE [LARGE SCALE GENOMIC DNA]</scope>
    <source>
        <strain evidence="2 3">G2</strain>
    </source>
</reference>
<dbReference type="GO" id="GO:0008168">
    <property type="term" value="F:methyltransferase activity"/>
    <property type="evidence" value="ECO:0007669"/>
    <property type="project" value="UniProtKB-KW"/>
</dbReference>
<dbReference type="Pfam" id="PF13649">
    <property type="entry name" value="Methyltransf_25"/>
    <property type="match status" value="1"/>
</dbReference>
<keyword evidence="2" id="KW-0808">Transferase</keyword>
<evidence type="ECO:0000313" key="3">
    <source>
        <dbReference type="Proteomes" id="UP000504724"/>
    </source>
</evidence>
<dbReference type="Proteomes" id="UP000504724">
    <property type="component" value="Chromosome"/>
</dbReference>
<evidence type="ECO:0000313" key="2">
    <source>
        <dbReference type="EMBL" id="QKI89100.1"/>
    </source>
</evidence>
<dbReference type="CDD" id="cd02440">
    <property type="entry name" value="AdoMet_MTases"/>
    <property type="match status" value="1"/>
</dbReference>
<proteinExistence type="predicted"/>
<dbReference type="AlphaFoldDB" id="A0A7D4SI22"/>
<accession>A0A7D4SI22</accession>
<dbReference type="RefSeq" id="WP_173284924.1">
    <property type="nucleotide sequence ID" value="NZ_CP054020.1"/>
</dbReference>
<dbReference type="Gene3D" id="3.40.250.10">
    <property type="entry name" value="Rhodanese-like domain"/>
    <property type="match status" value="1"/>
</dbReference>
<dbReference type="InterPro" id="IPR041698">
    <property type="entry name" value="Methyltransf_25"/>
</dbReference>
<protein>
    <submittedName>
        <fullName evidence="2">Methyltransferase domain-containing protein</fullName>
    </submittedName>
</protein>
<dbReference type="SUPFAM" id="SSF52821">
    <property type="entry name" value="Rhodanese/Cell cycle control phosphatase"/>
    <property type="match status" value="1"/>
</dbReference>
<dbReference type="InterPro" id="IPR036873">
    <property type="entry name" value="Rhodanese-like_dom_sf"/>
</dbReference>
<dbReference type="SUPFAM" id="SSF53335">
    <property type="entry name" value="S-adenosyl-L-methionine-dependent methyltransferases"/>
    <property type="match status" value="1"/>
</dbReference>
<name>A0A7D4SI22_9GAMM</name>
<dbReference type="GO" id="GO:0032259">
    <property type="term" value="P:methylation"/>
    <property type="evidence" value="ECO:0007669"/>
    <property type="project" value="UniProtKB-KW"/>
</dbReference>
<organism evidence="2 3">
    <name type="scientific">Thiomicrorhabdus xiamenensis</name>
    <dbReference type="NCBI Taxonomy" id="2739063"/>
    <lineage>
        <taxon>Bacteria</taxon>
        <taxon>Pseudomonadati</taxon>
        <taxon>Pseudomonadota</taxon>
        <taxon>Gammaproteobacteria</taxon>
        <taxon>Thiotrichales</taxon>
        <taxon>Piscirickettsiaceae</taxon>
        <taxon>Thiomicrorhabdus</taxon>
    </lineage>
</organism>
<sequence>MRFITADGILDLRSAADYQAGHLKESTLLPFESLFESLNQLPAAPAELFLVGDKDQIDTATLFLDAKGYEVKGSLVFQNHEDIEFWSQQLADFWCTGKESKILWKPSTLVQEFADNWLPELQGRMPEKQRPLALDIGCGGGRDAVFLAKQRTQVLAIDKERRVLKRAKELAHASGAQLQFKCCDLKQESCIPEEVKGRPFDIILGVRYLNRELLPQLKNQLAPGGYFLWQTFVDIGEPIESPKNPNFLLKQGELQQVFSGFEMIVDRIQRLDDGRPLNTFIARKPLGDDK</sequence>
<dbReference type="KEGG" id="txa:HQN79_05710"/>
<gene>
    <name evidence="2" type="ORF">HQN79_05710</name>
</gene>